<evidence type="ECO:0000313" key="3">
    <source>
        <dbReference type="Proteomes" id="UP000249061"/>
    </source>
</evidence>
<dbReference type="EMBL" id="QFQP01000002">
    <property type="protein sequence ID" value="PZR17540.1"/>
    <property type="molecule type" value="Genomic_DNA"/>
</dbReference>
<protein>
    <submittedName>
        <fullName evidence="2">Uncharacterized protein</fullName>
    </submittedName>
</protein>
<name>A0A2W5TPN6_9BACT</name>
<evidence type="ECO:0000256" key="1">
    <source>
        <dbReference type="SAM" id="Coils"/>
    </source>
</evidence>
<gene>
    <name evidence="2" type="ORF">DI536_04295</name>
</gene>
<evidence type="ECO:0000313" key="2">
    <source>
        <dbReference type="EMBL" id="PZR17540.1"/>
    </source>
</evidence>
<feature type="coiled-coil region" evidence="1">
    <location>
        <begin position="2"/>
        <end position="36"/>
    </location>
</feature>
<accession>A0A2W5TPN6</accession>
<sequence>MTAHADADYVELERRVLQLEEREQAREERVARLELQRGEDSAQMRTLIEKVDRLDGELSQFAGRFDRKLDRILAAVEAQHG</sequence>
<organism evidence="2 3">
    <name type="scientific">Archangium gephyra</name>
    <dbReference type="NCBI Taxonomy" id="48"/>
    <lineage>
        <taxon>Bacteria</taxon>
        <taxon>Pseudomonadati</taxon>
        <taxon>Myxococcota</taxon>
        <taxon>Myxococcia</taxon>
        <taxon>Myxococcales</taxon>
        <taxon>Cystobacterineae</taxon>
        <taxon>Archangiaceae</taxon>
        <taxon>Archangium</taxon>
    </lineage>
</organism>
<proteinExistence type="predicted"/>
<comment type="caution">
    <text evidence="2">The sequence shown here is derived from an EMBL/GenBank/DDBJ whole genome shotgun (WGS) entry which is preliminary data.</text>
</comment>
<dbReference type="Proteomes" id="UP000249061">
    <property type="component" value="Unassembled WGS sequence"/>
</dbReference>
<reference evidence="2 3" key="1">
    <citation type="submission" date="2017-08" db="EMBL/GenBank/DDBJ databases">
        <title>Infants hospitalized years apart are colonized by the same room-sourced microbial strains.</title>
        <authorList>
            <person name="Brooks B."/>
            <person name="Olm M.R."/>
            <person name="Firek B.A."/>
            <person name="Baker R."/>
            <person name="Thomas B.C."/>
            <person name="Morowitz M.J."/>
            <person name="Banfield J.F."/>
        </authorList>
    </citation>
    <scope>NUCLEOTIDE SEQUENCE [LARGE SCALE GENOMIC DNA]</scope>
    <source>
        <strain evidence="2">S2_003_000_R2_14</strain>
    </source>
</reference>
<dbReference type="AlphaFoldDB" id="A0A2W5TPN6"/>
<keyword evidence="1" id="KW-0175">Coiled coil</keyword>